<evidence type="ECO:0000313" key="3">
    <source>
        <dbReference type="Proteomes" id="UP001165080"/>
    </source>
</evidence>
<feature type="region of interest" description="Disordered" evidence="1">
    <location>
        <begin position="109"/>
        <end position="175"/>
    </location>
</feature>
<feature type="compositionally biased region" description="Acidic residues" evidence="1">
    <location>
        <begin position="152"/>
        <end position="162"/>
    </location>
</feature>
<feature type="region of interest" description="Disordered" evidence="1">
    <location>
        <begin position="34"/>
        <end position="67"/>
    </location>
</feature>
<reference evidence="2 3" key="1">
    <citation type="journal article" date="2023" name="Commun. Biol.">
        <title>Reorganization of the ancestral sex-determining regions during the evolution of trioecy in Pleodorina starrii.</title>
        <authorList>
            <person name="Takahashi K."/>
            <person name="Suzuki S."/>
            <person name="Kawai-Toyooka H."/>
            <person name="Yamamoto K."/>
            <person name="Hamaji T."/>
            <person name="Ootsuki R."/>
            <person name="Yamaguchi H."/>
            <person name="Kawachi M."/>
            <person name="Higashiyama T."/>
            <person name="Nozaki H."/>
        </authorList>
    </citation>
    <scope>NUCLEOTIDE SEQUENCE [LARGE SCALE GENOMIC DNA]</scope>
    <source>
        <strain evidence="2 3">NIES-4479</strain>
    </source>
</reference>
<evidence type="ECO:0000313" key="2">
    <source>
        <dbReference type="EMBL" id="GLC52297.1"/>
    </source>
</evidence>
<protein>
    <submittedName>
        <fullName evidence="2">Uncharacterized protein</fullName>
    </submittedName>
</protein>
<accession>A0A9W6BIN1</accession>
<sequence length="237" mass="24721">MDPSSPAAALAAAMNNPNQFDQILQQQQLQQQQQQQALATGQDGRAGAAAPTAAAAAAGQPVGIDQQRSISLSPNDLANLQQMFAGLTQQAFTELQAHVDARLAQLTAHRRSTRRTRAPAAAAAAETLAAEAADAVEADGAGAEGPSSGSSSEDEGSSDGDDLPPAKGLLNTPPEILVARKNRDLRVTSEREMFVQSWAGKYTTFFSNQQAASMSTGQLVADWRTHVADQDLKASAA</sequence>
<feature type="compositionally biased region" description="Low complexity" evidence="1">
    <location>
        <begin position="46"/>
        <end position="58"/>
    </location>
</feature>
<feature type="compositionally biased region" description="Low complexity" evidence="1">
    <location>
        <begin position="118"/>
        <end position="151"/>
    </location>
</feature>
<comment type="caution">
    <text evidence="2">The sequence shown here is derived from an EMBL/GenBank/DDBJ whole genome shotgun (WGS) entry which is preliminary data.</text>
</comment>
<dbReference type="Proteomes" id="UP001165080">
    <property type="component" value="Unassembled WGS sequence"/>
</dbReference>
<evidence type="ECO:0000256" key="1">
    <source>
        <dbReference type="SAM" id="MobiDB-lite"/>
    </source>
</evidence>
<dbReference type="AlphaFoldDB" id="A0A9W6BIN1"/>
<organism evidence="2 3">
    <name type="scientific">Pleodorina starrii</name>
    <dbReference type="NCBI Taxonomy" id="330485"/>
    <lineage>
        <taxon>Eukaryota</taxon>
        <taxon>Viridiplantae</taxon>
        <taxon>Chlorophyta</taxon>
        <taxon>core chlorophytes</taxon>
        <taxon>Chlorophyceae</taxon>
        <taxon>CS clade</taxon>
        <taxon>Chlamydomonadales</taxon>
        <taxon>Volvocaceae</taxon>
        <taxon>Pleodorina</taxon>
    </lineage>
</organism>
<keyword evidence="3" id="KW-1185">Reference proteome</keyword>
<dbReference type="EMBL" id="BRXU01000005">
    <property type="protein sequence ID" value="GLC52297.1"/>
    <property type="molecule type" value="Genomic_DNA"/>
</dbReference>
<name>A0A9W6BIN1_9CHLO</name>
<gene>
    <name evidence="2" type="primary">PLEST005537</name>
    <name evidence="2" type="ORF">PLESTB_000606300</name>
</gene>
<proteinExistence type="predicted"/>